<reference evidence="3" key="1">
    <citation type="submission" date="2010-05" db="EMBL/GenBank/DDBJ databases">
        <title>The draft genome of Desulfonatronospira thiodismutans ASO3-1.</title>
        <authorList>
            <consortium name="US DOE Joint Genome Institute (JGI-PGF)"/>
            <person name="Lucas S."/>
            <person name="Copeland A."/>
            <person name="Lapidus A."/>
            <person name="Cheng J.-F."/>
            <person name="Bruce D."/>
            <person name="Goodwin L."/>
            <person name="Pitluck S."/>
            <person name="Chertkov O."/>
            <person name="Brettin T."/>
            <person name="Detter J.C."/>
            <person name="Han C."/>
            <person name="Land M.L."/>
            <person name="Hauser L."/>
            <person name="Kyrpides N."/>
            <person name="Mikhailova N."/>
            <person name="Muyzer G."/>
            <person name="Woyke T."/>
        </authorList>
    </citation>
    <scope>NUCLEOTIDE SEQUENCE [LARGE SCALE GENOMIC DNA]</scope>
    <source>
        <strain evidence="3">ASO3-1</strain>
    </source>
</reference>
<proteinExistence type="predicted"/>
<feature type="chain" id="PRO_5003087898" description="Lipoprotein" evidence="2">
    <location>
        <begin position="22"/>
        <end position="65"/>
    </location>
</feature>
<organism evidence="3 4">
    <name type="scientific">Desulfonatronospira thiodismutans ASO3-1</name>
    <dbReference type="NCBI Taxonomy" id="555779"/>
    <lineage>
        <taxon>Bacteria</taxon>
        <taxon>Pseudomonadati</taxon>
        <taxon>Thermodesulfobacteriota</taxon>
        <taxon>Desulfovibrionia</taxon>
        <taxon>Desulfovibrionales</taxon>
        <taxon>Desulfonatronovibrionaceae</taxon>
        <taxon>Desulfonatronospira</taxon>
    </lineage>
</organism>
<evidence type="ECO:0000256" key="2">
    <source>
        <dbReference type="SAM" id="SignalP"/>
    </source>
</evidence>
<evidence type="ECO:0000313" key="3">
    <source>
        <dbReference type="EMBL" id="EFI34328.1"/>
    </source>
</evidence>
<keyword evidence="2" id="KW-0732">Signal</keyword>
<feature type="compositionally biased region" description="Acidic residues" evidence="1">
    <location>
        <begin position="38"/>
        <end position="65"/>
    </location>
</feature>
<comment type="caution">
    <text evidence="3">The sequence shown here is derived from an EMBL/GenBank/DDBJ whole genome shotgun (WGS) entry which is preliminary data.</text>
</comment>
<sequence length="65" mass="7282">MWYKGFLLTLAAILMLGFSMGCEPDHEDPMEDPGAPEGYEEPAPEEYEPPENDEYGEPGEEEPGF</sequence>
<feature type="signal peptide" evidence="2">
    <location>
        <begin position="1"/>
        <end position="21"/>
    </location>
</feature>
<evidence type="ECO:0008006" key="5">
    <source>
        <dbReference type="Google" id="ProtNLM"/>
    </source>
</evidence>
<dbReference type="AlphaFoldDB" id="D6SNK2"/>
<feature type="region of interest" description="Disordered" evidence="1">
    <location>
        <begin position="20"/>
        <end position="65"/>
    </location>
</feature>
<evidence type="ECO:0000256" key="1">
    <source>
        <dbReference type="SAM" id="MobiDB-lite"/>
    </source>
</evidence>
<gene>
    <name evidence="3" type="ORF">Dthio_PD1679</name>
</gene>
<dbReference type="EMBL" id="ACJN02000002">
    <property type="protein sequence ID" value="EFI34328.1"/>
    <property type="molecule type" value="Genomic_DNA"/>
</dbReference>
<keyword evidence="4" id="KW-1185">Reference proteome</keyword>
<evidence type="ECO:0000313" key="4">
    <source>
        <dbReference type="Proteomes" id="UP000005496"/>
    </source>
</evidence>
<name>D6SNK2_9BACT</name>
<dbReference type="RefSeq" id="WP_008869656.1">
    <property type="nucleotide sequence ID" value="NZ_ACJN02000002.1"/>
</dbReference>
<protein>
    <recommendedName>
        <fullName evidence="5">Lipoprotein</fullName>
    </recommendedName>
</protein>
<accession>D6SNK2</accession>
<dbReference type="PROSITE" id="PS51257">
    <property type="entry name" value="PROKAR_LIPOPROTEIN"/>
    <property type="match status" value="1"/>
</dbReference>
<dbReference type="Proteomes" id="UP000005496">
    <property type="component" value="Unassembled WGS sequence"/>
</dbReference>